<organism evidence="1 2">
    <name type="scientific">Penicillium nordicum</name>
    <dbReference type="NCBI Taxonomy" id="229535"/>
    <lineage>
        <taxon>Eukaryota</taxon>
        <taxon>Fungi</taxon>
        <taxon>Dikarya</taxon>
        <taxon>Ascomycota</taxon>
        <taxon>Pezizomycotina</taxon>
        <taxon>Eurotiomycetes</taxon>
        <taxon>Eurotiomycetidae</taxon>
        <taxon>Eurotiales</taxon>
        <taxon>Aspergillaceae</taxon>
        <taxon>Penicillium</taxon>
    </lineage>
</organism>
<dbReference type="EMBL" id="LHQQ01000019">
    <property type="protein sequence ID" value="KOS47179.1"/>
    <property type="molecule type" value="Genomic_DNA"/>
</dbReference>
<protein>
    <submittedName>
        <fullName evidence="1">Uncharacterized protein</fullName>
    </submittedName>
</protein>
<name>A0A0N0RZS3_9EURO</name>
<dbReference type="Proteomes" id="UP000037696">
    <property type="component" value="Unassembled WGS sequence"/>
</dbReference>
<sequence length="128" mass="14669">MDLWEEEKSHMGRLPFQASCCLGIFGLFQLRSTLIYYSVLHTEYSALKSTEGSKLFRKSIFWSLEFVGLGPTTLDVIFPVQTTRILSLAPRLARQSCYDPVRLLDRTSAHRLEGKGGERTHHDVRYTS</sequence>
<evidence type="ECO:0000313" key="2">
    <source>
        <dbReference type="Proteomes" id="UP000037696"/>
    </source>
</evidence>
<proteinExistence type="predicted"/>
<comment type="caution">
    <text evidence="1">The sequence shown here is derived from an EMBL/GenBank/DDBJ whole genome shotgun (WGS) entry which is preliminary data.</text>
</comment>
<reference evidence="1 2" key="1">
    <citation type="submission" date="2015-08" db="EMBL/GenBank/DDBJ databases">
        <title>Genome sequencing of Penicillium nordicum.</title>
        <authorList>
            <person name="Nguyen H.D."/>
            <person name="Seifert K.A."/>
        </authorList>
    </citation>
    <scope>NUCLEOTIDE SEQUENCE [LARGE SCALE GENOMIC DNA]</scope>
    <source>
        <strain evidence="1 2">DAOMC 185683</strain>
    </source>
</reference>
<accession>A0A0N0RZS3</accession>
<evidence type="ECO:0000313" key="1">
    <source>
        <dbReference type="EMBL" id="KOS47179.1"/>
    </source>
</evidence>
<keyword evidence="2" id="KW-1185">Reference proteome</keyword>
<gene>
    <name evidence="1" type="ORF">ACN38_g1868</name>
</gene>
<dbReference type="AlphaFoldDB" id="A0A0N0RZS3"/>